<dbReference type="EMBL" id="CACRXK020017164">
    <property type="protein sequence ID" value="CAB4030828.1"/>
    <property type="molecule type" value="Genomic_DNA"/>
</dbReference>
<feature type="compositionally biased region" description="Basic and acidic residues" evidence="1">
    <location>
        <begin position="187"/>
        <end position="198"/>
    </location>
</feature>
<dbReference type="OrthoDB" id="5984802at2759"/>
<name>A0A6S7JIT9_PARCT</name>
<evidence type="ECO:0000256" key="1">
    <source>
        <dbReference type="SAM" id="MobiDB-lite"/>
    </source>
</evidence>
<reference evidence="2" key="1">
    <citation type="submission" date="2020-04" db="EMBL/GenBank/DDBJ databases">
        <authorList>
            <person name="Alioto T."/>
            <person name="Alioto T."/>
            <person name="Gomez Garrido J."/>
        </authorList>
    </citation>
    <scope>NUCLEOTIDE SEQUENCE</scope>
    <source>
        <strain evidence="2">A484AB</strain>
    </source>
</reference>
<proteinExistence type="predicted"/>
<feature type="region of interest" description="Disordered" evidence="1">
    <location>
        <begin position="187"/>
        <end position="210"/>
    </location>
</feature>
<protein>
    <submittedName>
        <fullName evidence="2">Uncharacterized protein</fullName>
    </submittedName>
</protein>
<keyword evidence="3" id="KW-1185">Reference proteome</keyword>
<evidence type="ECO:0000313" key="3">
    <source>
        <dbReference type="Proteomes" id="UP001152795"/>
    </source>
</evidence>
<dbReference type="AlphaFoldDB" id="A0A6S7JIT9"/>
<dbReference type="PANTHER" id="PTHR46289">
    <property type="entry name" value="52 KDA REPRESSOR OF THE INHIBITOR OF THE PROTEIN KINASE-LIKE PROTEIN-RELATED"/>
    <property type="match status" value="1"/>
</dbReference>
<evidence type="ECO:0000313" key="2">
    <source>
        <dbReference type="EMBL" id="CAB4030828.1"/>
    </source>
</evidence>
<dbReference type="PANTHER" id="PTHR46289:SF17">
    <property type="entry name" value="HAT C-TERMINAL DIMERISATION DOMAIN-CONTAINING PROTEIN"/>
    <property type="match status" value="1"/>
</dbReference>
<dbReference type="InterPro" id="IPR052958">
    <property type="entry name" value="IFN-induced_PKR_regulator"/>
</dbReference>
<dbReference type="Proteomes" id="UP001152795">
    <property type="component" value="Unassembled WGS sequence"/>
</dbReference>
<sequence>MTKNKTARDFFGTLQNLYVFIETCTKRHALYTKNQTLRNKKDKDGKQREYFFKKLSDTRWACRADSIKAIHHTLEAVLDTLENIKDNETKANIAAEAKGLFNNIDFQFVLALEVFFFTKVLKKVMHLSKGVSDKLQSEDLDVVTGCERVADLLTTLRGLRCEKEFDAFWANSLTRCHDLNIPEPKEIRPHKLPRRIDDNPDTAGQLLPKG</sequence>
<gene>
    <name evidence="2" type="ORF">PACLA_8A004467</name>
</gene>
<organism evidence="2 3">
    <name type="scientific">Paramuricea clavata</name>
    <name type="common">Red gorgonian</name>
    <name type="synonym">Violescent sea-whip</name>
    <dbReference type="NCBI Taxonomy" id="317549"/>
    <lineage>
        <taxon>Eukaryota</taxon>
        <taxon>Metazoa</taxon>
        <taxon>Cnidaria</taxon>
        <taxon>Anthozoa</taxon>
        <taxon>Octocorallia</taxon>
        <taxon>Malacalcyonacea</taxon>
        <taxon>Plexauridae</taxon>
        <taxon>Paramuricea</taxon>
    </lineage>
</organism>
<comment type="caution">
    <text evidence="2">The sequence shown here is derived from an EMBL/GenBank/DDBJ whole genome shotgun (WGS) entry which is preliminary data.</text>
</comment>
<accession>A0A6S7JIT9</accession>